<feature type="region of interest" description="Disordered" evidence="1">
    <location>
        <begin position="52"/>
        <end position="77"/>
    </location>
</feature>
<gene>
    <name evidence="2" type="ORF">KL86PLE_80011</name>
</gene>
<protein>
    <submittedName>
        <fullName evidence="2">Uncharacterized protein</fullName>
    </submittedName>
</protein>
<proteinExistence type="predicted"/>
<name>A0A212LM21_9HYPH</name>
<sequence length="77" mass="8581">MSDPLFTWNYDTYLGAEDFSVSRRPPLSCVRQKGVLGQRSSHPWRCACPFRPPPRPFPSPSSPATSAPARRRCSTAS</sequence>
<dbReference type="EMBL" id="FMJD01000012">
    <property type="protein sequence ID" value="SCM78581.1"/>
    <property type="molecule type" value="Genomic_DNA"/>
</dbReference>
<feature type="compositionally biased region" description="Pro residues" evidence="1">
    <location>
        <begin position="52"/>
        <end position="61"/>
    </location>
</feature>
<reference evidence="2" key="1">
    <citation type="submission" date="2016-08" db="EMBL/GenBank/DDBJ databases">
        <authorList>
            <person name="Seilhamer J.J."/>
        </authorList>
    </citation>
    <scope>NUCLEOTIDE SEQUENCE</scope>
    <source>
        <strain evidence="2">86</strain>
    </source>
</reference>
<dbReference type="AlphaFoldDB" id="A0A212LM21"/>
<evidence type="ECO:0000313" key="2">
    <source>
        <dbReference type="EMBL" id="SCM78581.1"/>
    </source>
</evidence>
<accession>A0A212LM21</accession>
<organism evidence="2">
    <name type="scientific">uncultured Pleomorphomonas sp</name>
    <dbReference type="NCBI Taxonomy" id="442121"/>
    <lineage>
        <taxon>Bacteria</taxon>
        <taxon>Pseudomonadati</taxon>
        <taxon>Pseudomonadota</taxon>
        <taxon>Alphaproteobacteria</taxon>
        <taxon>Hyphomicrobiales</taxon>
        <taxon>Pleomorphomonadaceae</taxon>
        <taxon>Pleomorphomonas</taxon>
        <taxon>environmental samples</taxon>
    </lineage>
</organism>
<evidence type="ECO:0000256" key="1">
    <source>
        <dbReference type="SAM" id="MobiDB-lite"/>
    </source>
</evidence>